<gene>
    <name evidence="3" type="ORF">IPZ78_02080</name>
</gene>
<feature type="coiled-coil region" evidence="1">
    <location>
        <begin position="34"/>
        <end position="83"/>
    </location>
</feature>
<evidence type="ECO:0000256" key="1">
    <source>
        <dbReference type="SAM" id="Coils"/>
    </source>
</evidence>
<feature type="region of interest" description="Disordered" evidence="2">
    <location>
        <begin position="92"/>
        <end position="124"/>
    </location>
</feature>
<name>A0ABS7Z185_9SPHI</name>
<dbReference type="Proteomes" id="UP001165302">
    <property type="component" value="Unassembled WGS sequence"/>
</dbReference>
<dbReference type="EMBL" id="JADEYP010000002">
    <property type="protein sequence ID" value="MCA5003936.1"/>
    <property type="molecule type" value="Genomic_DNA"/>
</dbReference>
<feature type="compositionally biased region" description="Basic and acidic residues" evidence="2">
    <location>
        <begin position="109"/>
        <end position="124"/>
    </location>
</feature>
<keyword evidence="1" id="KW-0175">Coiled coil</keyword>
<evidence type="ECO:0000313" key="3">
    <source>
        <dbReference type="EMBL" id="MCA5003936.1"/>
    </source>
</evidence>
<evidence type="ECO:0000256" key="2">
    <source>
        <dbReference type="SAM" id="MobiDB-lite"/>
    </source>
</evidence>
<sequence length="124" mass="13002">MKNKNGLVAFALLGLAVGTAAYYLLATEDGKKTLDKANCGIKDLTKSIKDLSKKESKKASKLAASAKEELENLTAKAKDAGRNVLDKVSDKASSWANKASDAAQGLANKAEDITDKAKSDISNA</sequence>
<dbReference type="RefSeq" id="WP_225551272.1">
    <property type="nucleotide sequence ID" value="NZ_JADEYP010000002.1"/>
</dbReference>
<accession>A0ABS7Z185</accession>
<comment type="caution">
    <text evidence="3">The sequence shown here is derived from an EMBL/GenBank/DDBJ whole genome shotgun (WGS) entry which is preliminary data.</text>
</comment>
<proteinExistence type="predicted"/>
<protein>
    <submittedName>
        <fullName evidence="3">YtxH domain-containing protein</fullName>
    </submittedName>
</protein>
<keyword evidence="4" id="KW-1185">Reference proteome</keyword>
<organism evidence="3 4">
    <name type="scientific">Sphingobacterium bovistauri</name>
    <dbReference type="NCBI Taxonomy" id="2781959"/>
    <lineage>
        <taxon>Bacteria</taxon>
        <taxon>Pseudomonadati</taxon>
        <taxon>Bacteroidota</taxon>
        <taxon>Sphingobacteriia</taxon>
        <taxon>Sphingobacteriales</taxon>
        <taxon>Sphingobacteriaceae</taxon>
        <taxon>Sphingobacterium</taxon>
    </lineage>
</organism>
<evidence type="ECO:0000313" key="4">
    <source>
        <dbReference type="Proteomes" id="UP001165302"/>
    </source>
</evidence>
<reference evidence="3" key="1">
    <citation type="submission" date="2020-10" db="EMBL/GenBank/DDBJ databases">
        <authorList>
            <person name="Lu T."/>
            <person name="Wang Q."/>
            <person name="Han X."/>
        </authorList>
    </citation>
    <scope>NUCLEOTIDE SEQUENCE</scope>
    <source>
        <strain evidence="3">WQ 366</strain>
    </source>
</reference>